<dbReference type="PANTHER" id="PTHR43420">
    <property type="entry name" value="ACETYLTRANSFERASE"/>
    <property type="match status" value="1"/>
</dbReference>
<evidence type="ECO:0000256" key="4">
    <source>
        <dbReference type="ARBA" id="ARBA00023315"/>
    </source>
</evidence>
<dbReference type="Pfam" id="PF00583">
    <property type="entry name" value="Acetyltransf_1"/>
    <property type="match status" value="1"/>
</dbReference>
<proteinExistence type="inferred from homology"/>
<dbReference type="STRING" id="1437608.GCA_000771645_02502"/>
<dbReference type="eggNOG" id="COG0456">
    <property type="taxonomic scope" value="Bacteria"/>
</dbReference>
<evidence type="ECO:0000259" key="5">
    <source>
        <dbReference type="PROSITE" id="PS51186"/>
    </source>
</evidence>
<name>A0A086ZQ96_9BIFI</name>
<dbReference type="GO" id="GO:0008080">
    <property type="term" value="F:N-acetyltransferase activity"/>
    <property type="evidence" value="ECO:0007669"/>
    <property type="project" value="InterPro"/>
</dbReference>
<dbReference type="AlphaFoldDB" id="A0A086ZQ96"/>
<dbReference type="EMBL" id="JGYN01000029">
    <property type="protein sequence ID" value="KFI48696.1"/>
    <property type="molecule type" value="Genomic_DNA"/>
</dbReference>
<dbReference type="RefSeq" id="WP_081892232.1">
    <property type="nucleotide sequence ID" value="NZ_JDUU01000008.1"/>
</dbReference>
<dbReference type="InterPro" id="IPR050680">
    <property type="entry name" value="YpeA/RimI_acetyltransf"/>
</dbReference>
<dbReference type="InterPro" id="IPR000182">
    <property type="entry name" value="GNAT_dom"/>
</dbReference>
<protein>
    <submittedName>
        <fullName evidence="6">Ribosomal-protein-alanine acetyl transferase</fullName>
        <ecNumber evidence="6">2.3.1.128</ecNumber>
    </submittedName>
</protein>
<dbReference type="InterPro" id="IPR006464">
    <property type="entry name" value="AcTrfase_RimI/Ard1"/>
</dbReference>
<dbReference type="InterPro" id="IPR016181">
    <property type="entry name" value="Acyl_CoA_acyltransferase"/>
</dbReference>
<evidence type="ECO:0000313" key="7">
    <source>
        <dbReference type="Proteomes" id="UP000029108"/>
    </source>
</evidence>
<dbReference type="Gene3D" id="3.40.630.30">
    <property type="match status" value="1"/>
</dbReference>
<dbReference type="PANTHER" id="PTHR43420:SF12">
    <property type="entry name" value="N-ACETYLTRANSFERASE DOMAIN-CONTAINING PROTEIN"/>
    <property type="match status" value="1"/>
</dbReference>
<keyword evidence="3 6" id="KW-0808">Transferase</keyword>
<sequence length="228" mass="24548">MLASLDELDRETAVAAVRALEVELFGRHAWSEASIRQELDAPARTYVFDVADAANDADATGGDADAAGNAVANDRVDETIRPDDVRGFAGYWYDGDDAEIMDVGVGKAYQRQGIAAAMMTWLIGHARSQGARRVLLEVRVDNDPAIALYRRFGFENIGLRKRYYQPEGIDAHVMALDLEPRIVGFQSAGADAGYEGNAAGAARQASVVASAHVAAPNINEHAINEETK</sequence>
<gene>
    <name evidence="6" type="ORF">BBIA_2234</name>
</gene>
<keyword evidence="7" id="KW-1185">Reference proteome</keyword>
<accession>A0A086ZQ96</accession>
<organism evidence="6 7">
    <name type="scientific">Bifidobacterium biavatii DSM 23969</name>
    <dbReference type="NCBI Taxonomy" id="1437608"/>
    <lineage>
        <taxon>Bacteria</taxon>
        <taxon>Bacillati</taxon>
        <taxon>Actinomycetota</taxon>
        <taxon>Actinomycetes</taxon>
        <taxon>Bifidobacteriales</taxon>
        <taxon>Bifidobacteriaceae</taxon>
        <taxon>Bifidobacterium</taxon>
    </lineage>
</organism>
<dbReference type="PROSITE" id="PS51186">
    <property type="entry name" value="GNAT"/>
    <property type="match status" value="1"/>
</dbReference>
<dbReference type="OrthoDB" id="529907at2"/>
<feature type="domain" description="N-acetyltransferase" evidence="5">
    <location>
        <begin position="1"/>
        <end position="179"/>
    </location>
</feature>
<comment type="caution">
    <text evidence="6">The sequence shown here is derived from an EMBL/GenBank/DDBJ whole genome shotgun (WGS) entry which is preliminary data.</text>
</comment>
<reference evidence="6 7" key="1">
    <citation type="submission" date="2014-03" db="EMBL/GenBank/DDBJ databases">
        <title>Genomics of Bifidobacteria.</title>
        <authorList>
            <person name="Ventura M."/>
            <person name="Milani C."/>
            <person name="Lugli G.A."/>
        </authorList>
    </citation>
    <scope>NUCLEOTIDE SEQUENCE [LARGE SCALE GENOMIC DNA]</scope>
    <source>
        <strain evidence="6 7">DSM 23969</strain>
    </source>
</reference>
<evidence type="ECO:0000256" key="3">
    <source>
        <dbReference type="ARBA" id="ARBA00022679"/>
    </source>
</evidence>
<keyword evidence="2" id="KW-0963">Cytoplasm</keyword>
<keyword evidence="4 6" id="KW-0012">Acyltransferase</keyword>
<dbReference type="CDD" id="cd04301">
    <property type="entry name" value="NAT_SF"/>
    <property type="match status" value="1"/>
</dbReference>
<evidence type="ECO:0000313" key="6">
    <source>
        <dbReference type="EMBL" id="KFI48696.1"/>
    </source>
</evidence>
<evidence type="ECO:0000256" key="1">
    <source>
        <dbReference type="ARBA" id="ARBA00005395"/>
    </source>
</evidence>
<evidence type="ECO:0000256" key="2">
    <source>
        <dbReference type="ARBA" id="ARBA00022490"/>
    </source>
</evidence>
<dbReference type="NCBIfam" id="TIGR01575">
    <property type="entry name" value="rimI"/>
    <property type="match status" value="1"/>
</dbReference>
<dbReference type="EC" id="2.3.1.128" evidence="6"/>
<dbReference type="SUPFAM" id="SSF55729">
    <property type="entry name" value="Acyl-CoA N-acyltransferases (Nat)"/>
    <property type="match status" value="1"/>
</dbReference>
<dbReference type="Proteomes" id="UP000029108">
    <property type="component" value="Unassembled WGS sequence"/>
</dbReference>
<comment type="similarity">
    <text evidence="1">Belongs to the acetyltransferase family. RimI subfamily.</text>
</comment>